<gene>
    <name evidence="2" type="ORF">SAMN04487964_1153</name>
</gene>
<protein>
    <submittedName>
        <fullName evidence="2">Glutathione S-transferase</fullName>
    </submittedName>
</protein>
<proteinExistence type="predicted"/>
<evidence type="ECO:0000313" key="2">
    <source>
        <dbReference type="EMBL" id="SMR77589.1"/>
    </source>
</evidence>
<dbReference type="Proteomes" id="UP001159257">
    <property type="component" value="Unassembled WGS sequence"/>
</dbReference>
<dbReference type="EMBL" id="FXWV01000015">
    <property type="protein sequence ID" value="SMR77589.1"/>
    <property type="molecule type" value="Genomic_DNA"/>
</dbReference>
<dbReference type="Pfam" id="PF13417">
    <property type="entry name" value="GST_N_3"/>
    <property type="match status" value="1"/>
</dbReference>
<evidence type="ECO:0000313" key="3">
    <source>
        <dbReference type="Proteomes" id="UP001159257"/>
    </source>
</evidence>
<accession>A0ABY1S2V0</accession>
<organism evidence="2 3">
    <name type="scientific">Marinobacterium sediminicola</name>
    <dbReference type="NCBI Taxonomy" id="518898"/>
    <lineage>
        <taxon>Bacteria</taxon>
        <taxon>Pseudomonadati</taxon>
        <taxon>Pseudomonadota</taxon>
        <taxon>Gammaproteobacteria</taxon>
        <taxon>Oceanospirillales</taxon>
        <taxon>Oceanospirillaceae</taxon>
        <taxon>Marinobacterium</taxon>
    </lineage>
</organism>
<dbReference type="InterPro" id="IPR004045">
    <property type="entry name" value="Glutathione_S-Trfase_N"/>
</dbReference>
<evidence type="ECO:0000259" key="1">
    <source>
        <dbReference type="PROSITE" id="PS50404"/>
    </source>
</evidence>
<dbReference type="RefSeq" id="WP_239040826.1">
    <property type="nucleotide sequence ID" value="NZ_BAAAEY010000014.1"/>
</dbReference>
<feature type="domain" description="GST N-terminal" evidence="1">
    <location>
        <begin position="1"/>
        <end position="76"/>
    </location>
</feature>
<comment type="caution">
    <text evidence="2">The sequence shown here is derived from an EMBL/GenBank/DDBJ whole genome shotgun (WGS) entry which is preliminary data.</text>
</comment>
<dbReference type="Gene3D" id="3.40.30.10">
    <property type="entry name" value="Glutaredoxin"/>
    <property type="match status" value="1"/>
</dbReference>
<dbReference type="SUPFAM" id="SSF52833">
    <property type="entry name" value="Thioredoxin-like"/>
    <property type="match status" value="1"/>
</dbReference>
<dbReference type="InterPro" id="IPR036249">
    <property type="entry name" value="Thioredoxin-like_sf"/>
</dbReference>
<sequence length="190" mass="21793">MELIGSDTSPYVRRIRLLLAEQAHTYTSLDIYSEGRAALAEKTPIMKIPVLIDNERTLYDSRVIARYLCETHSIGEPLSWDQENLLSLIDGAQDSLITLLLSQRSGIDTDTDTLFYRLQKERISQSMAVLEEKARQGEFTNWNYPAICLFTLIDWASFRNLINLDDYPFLKSFRASHTKQKGVIETDPRG</sequence>
<dbReference type="PROSITE" id="PS50404">
    <property type="entry name" value="GST_NTER"/>
    <property type="match status" value="1"/>
</dbReference>
<dbReference type="Gene3D" id="1.20.1050.10">
    <property type="match status" value="1"/>
</dbReference>
<reference evidence="2 3" key="1">
    <citation type="submission" date="2017-05" db="EMBL/GenBank/DDBJ databases">
        <authorList>
            <person name="Varghese N."/>
            <person name="Submissions S."/>
        </authorList>
    </citation>
    <scope>NUCLEOTIDE SEQUENCE [LARGE SCALE GENOMIC DNA]</scope>
    <source>
        <strain evidence="2 3">CGMCC 1.7287</strain>
    </source>
</reference>
<keyword evidence="3" id="KW-1185">Reference proteome</keyword>
<name>A0ABY1S2V0_9GAMM</name>